<dbReference type="PANTHER" id="PTHR11985">
    <property type="entry name" value="GLYCEROL-3-PHOSPHATE DEHYDROGENASE"/>
    <property type="match status" value="1"/>
</dbReference>
<dbReference type="GO" id="GO:0004368">
    <property type="term" value="F:glycerol-3-phosphate dehydrogenase (quinone) activity"/>
    <property type="evidence" value="ECO:0007669"/>
    <property type="project" value="InterPro"/>
</dbReference>
<feature type="domain" description="FAD dependent oxidoreductase" evidence="6">
    <location>
        <begin position="5"/>
        <end position="330"/>
    </location>
</feature>
<dbReference type="InterPro" id="IPR006076">
    <property type="entry name" value="FAD-dep_OxRdtase"/>
</dbReference>
<evidence type="ECO:0000256" key="1">
    <source>
        <dbReference type="ARBA" id="ARBA00001974"/>
    </source>
</evidence>
<reference evidence="7" key="1">
    <citation type="submission" date="2022-05" db="EMBL/GenBank/DDBJ databases">
        <authorList>
            <person name="Sun H.-N."/>
        </authorList>
    </citation>
    <scope>NUCLEOTIDE SEQUENCE</scope>
    <source>
        <strain evidence="7">HB14</strain>
    </source>
</reference>
<comment type="caution">
    <text evidence="7">The sequence shown here is derived from an EMBL/GenBank/DDBJ whole genome shotgun (WGS) entry which is preliminary data.</text>
</comment>
<dbReference type="InterPro" id="IPR000447">
    <property type="entry name" value="G3P_DH_FAD-dep"/>
</dbReference>
<protein>
    <submittedName>
        <fullName evidence="7">FAD-dependent oxidoreductase</fullName>
    </submittedName>
</protein>
<dbReference type="SUPFAM" id="SSF51905">
    <property type="entry name" value="FAD/NAD(P)-binding domain"/>
    <property type="match status" value="1"/>
</dbReference>
<evidence type="ECO:0000313" key="7">
    <source>
        <dbReference type="EMBL" id="MCP8897762.1"/>
    </source>
</evidence>
<dbReference type="AlphaFoldDB" id="A0A9X2KS59"/>
<dbReference type="PROSITE" id="PS00978">
    <property type="entry name" value="FAD_G3PDH_2"/>
    <property type="match status" value="1"/>
</dbReference>
<dbReference type="RefSeq" id="WP_253966062.1">
    <property type="nucleotide sequence ID" value="NZ_JAMFTH010000001.1"/>
</dbReference>
<sequence>MTDYDLAIIGAGISGAGVAQAAAAAGYKVVVLESGEVGGATSSNSSKLIHGGLRYLESMQFSLVRESLQERAILLNIAPELVTLAPLHIPVYKQSQRHPLTIRTGLSLYRLLSGWDSSTQFTRLSRSQWDGLDDLSTTDLKAVFRYYEAQTDDRALTCSVLASACELGAELKQPAQFDSADSGHGQIEVHYSQRGRQQSLSARILVNCAGPWASSLNASIRPTPKLPEVDLVQGAHLLLPPVLKHHYYLESPSDGRAVFALPWQGQLLLGTTETPHQQAPEQAQCHPHEMHYLLNVLKHYFPHLHVLPSQAQTMAGLRVLPRVQGSAFGRSREVMILPDTPAQPRALTVMGGKLTTYRATAWQVMRKLYPSLPAPTRGLDTRQIRLHPV</sequence>
<evidence type="ECO:0000256" key="5">
    <source>
        <dbReference type="ARBA" id="ARBA00023002"/>
    </source>
</evidence>
<dbReference type="PRINTS" id="PR01001">
    <property type="entry name" value="FADG3PDH"/>
</dbReference>
<gene>
    <name evidence="7" type="ORF">M6D89_00460</name>
</gene>
<evidence type="ECO:0000259" key="6">
    <source>
        <dbReference type="Pfam" id="PF01266"/>
    </source>
</evidence>
<keyword evidence="8" id="KW-1185">Reference proteome</keyword>
<evidence type="ECO:0000256" key="4">
    <source>
        <dbReference type="ARBA" id="ARBA00022827"/>
    </source>
</evidence>
<dbReference type="Proteomes" id="UP001139319">
    <property type="component" value="Unassembled WGS sequence"/>
</dbReference>
<name>A0A9X2KS59_9GAMM</name>
<dbReference type="EMBL" id="JAMFTH010000001">
    <property type="protein sequence ID" value="MCP8897762.1"/>
    <property type="molecule type" value="Genomic_DNA"/>
</dbReference>
<accession>A0A9X2KS59</accession>
<dbReference type="Gene3D" id="3.30.9.10">
    <property type="entry name" value="D-Amino Acid Oxidase, subunit A, domain 2"/>
    <property type="match status" value="1"/>
</dbReference>
<evidence type="ECO:0000256" key="2">
    <source>
        <dbReference type="ARBA" id="ARBA00007330"/>
    </source>
</evidence>
<dbReference type="Pfam" id="PF01266">
    <property type="entry name" value="DAO"/>
    <property type="match status" value="1"/>
</dbReference>
<comment type="similarity">
    <text evidence="2">Belongs to the FAD-dependent glycerol-3-phosphate dehydrogenase family.</text>
</comment>
<dbReference type="GO" id="GO:0046168">
    <property type="term" value="P:glycerol-3-phosphate catabolic process"/>
    <property type="evidence" value="ECO:0007669"/>
    <property type="project" value="TreeGrafter"/>
</dbReference>
<comment type="cofactor">
    <cofactor evidence="1">
        <name>FAD</name>
        <dbReference type="ChEBI" id="CHEBI:57692"/>
    </cofactor>
</comment>
<evidence type="ECO:0000256" key="3">
    <source>
        <dbReference type="ARBA" id="ARBA00022630"/>
    </source>
</evidence>
<dbReference type="InterPro" id="IPR036188">
    <property type="entry name" value="FAD/NAD-bd_sf"/>
</dbReference>
<keyword evidence="3" id="KW-0285">Flavoprotein</keyword>
<proteinExistence type="inferred from homology"/>
<reference evidence="7" key="2">
    <citation type="submission" date="2023-01" db="EMBL/GenBank/DDBJ databases">
        <title>Gilvimarinus xylanilyticus HB14 isolated from Caulerpa lentillifera aquaculture base in Hainan, China.</title>
        <authorList>
            <person name="Zhang Y.-J."/>
        </authorList>
    </citation>
    <scope>NUCLEOTIDE SEQUENCE</scope>
    <source>
        <strain evidence="7">HB14</strain>
    </source>
</reference>
<keyword evidence="5" id="KW-0560">Oxidoreductase</keyword>
<evidence type="ECO:0000313" key="8">
    <source>
        <dbReference type="Proteomes" id="UP001139319"/>
    </source>
</evidence>
<dbReference type="Gene3D" id="3.50.50.60">
    <property type="entry name" value="FAD/NAD(P)-binding domain"/>
    <property type="match status" value="1"/>
</dbReference>
<organism evidence="7 8">
    <name type="scientific">Gilvimarinus xylanilyticus</name>
    <dbReference type="NCBI Taxonomy" id="2944139"/>
    <lineage>
        <taxon>Bacteria</taxon>
        <taxon>Pseudomonadati</taxon>
        <taxon>Pseudomonadota</taxon>
        <taxon>Gammaproteobacteria</taxon>
        <taxon>Cellvibrionales</taxon>
        <taxon>Cellvibrionaceae</taxon>
        <taxon>Gilvimarinus</taxon>
    </lineage>
</organism>
<dbReference type="PANTHER" id="PTHR11985:SF15">
    <property type="entry name" value="GLYCEROL-3-PHOSPHATE DEHYDROGENASE, MITOCHONDRIAL"/>
    <property type="match status" value="1"/>
</dbReference>
<keyword evidence="4" id="KW-0274">FAD</keyword>